<dbReference type="Proteomes" id="UP001341840">
    <property type="component" value="Unassembled WGS sequence"/>
</dbReference>
<evidence type="ECO:0000259" key="12">
    <source>
        <dbReference type="PROSITE" id="PS50056"/>
    </source>
</evidence>
<dbReference type="PROSITE" id="PS00383">
    <property type="entry name" value="TYR_PHOSPHATASE_1"/>
    <property type="match status" value="1"/>
</dbReference>
<dbReference type="InterPro" id="IPR001339">
    <property type="entry name" value="mRNA_cap_enzyme_adenylation"/>
</dbReference>
<dbReference type="PANTHER" id="PTHR10367">
    <property type="entry name" value="MRNA-CAPPING ENZYME"/>
    <property type="match status" value="1"/>
</dbReference>
<dbReference type="InterPro" id="IPR013846">
    <property type="entry name" value="mRNA_cap_enzyme_C"/>
</dbReference>
<evidence type="ECO:0000256" key="6">
    <source>
        <dbReference type="ARBA" id="ARBA00022801"/>
    </source>
</evidence>
<dbReference type="PANTHER" id="PTHR10367:SF28">
    <property type="entry name" value="MRNA GUANYLYLTRANSFERASE"/>
    <property type="match status" value="1"/>
</dbReference>
<evidence type="ECO:0000256" key="4">
    <source>
        <dbReference type="ARBA" id="ARBA00022695"/>
    </source>
</evidence>
<evidence type="ECO:0000313" key="13">
    <source>
        <dbReference type="EMBL" id="MED6167346.1"/>
    </source>
</evidence>
<accession>A0ABU6V1V4</accession>
<dbReference type="Gene3D" id="3.30.470.30">
    <property type="entry name" value="DNA ligase/mRNA capping enzyme"/>
    <property type="match status" value="1"/>
</dbReference>
<evidence type="ECO:0000256" key="3">
    <source>
        <dbReference type="ARBA" id="ARBA00022679"/>
    </source>
</evidence>
<evidence type="ECO:0000256" key="1">
    <source>
        <dbReference type="ARBA" id="ARBA00012475"/>
    </source>
</evidence>
<dbReference type="InterPro" id="IPR016130">
    <property type="entry name" value="Tyr_Pase_AS"/>
</dbReference>
<dbReference type="InterPro" id="IPR020422">
    <property type="entry name" value="TYR_PHOSPHATASE_DUAL_dom"/>
</dbReference>
<evidence type="ECO:0000256" key="10">
    <source>
        <dbReference type="SAM" id="MobiDB-lite"/>
    </source>
</evidence>
<dbReference type="InterPro" id="IPR051029">
    <property type="entry name" value="mRNA_Capping_Enz/RNA_Phosphat"/>
</dbReference>
<dbReference type="Gene3D" id="2.40.50.140">
    <property type="entry name" value="Nucleic acid-binding proteins"/>
    <property type="match status" value="1"/>
</dbReference>
<evidence type="ECO:0000256" key="5">
    <source>
        <dbReference type="ARBA" id="ARBA00022741"/>
    </source>
</evidence>
<name>A0ABU6V1V4_9FABA</name>
<proteinExistence type="predicted"/>
<gene>
    <name evidence="13" type="ORF">PIB30_001768</name>
</gene>
<dbReference type="Pfam" id="PF03919">
    <property type="entry name" value="mRNA_cap_C"/>
    <property type="match status" value="1"/>
</dbReference>
<keyword evidence="5" id="KW-0547">Nucleotide-binding</keyword>
<sequence>MGGNTIEIVNDAEEEHVRDLERCLGEERNRDFESRSELQSSTFSLRNSLALCSIDCMRCLSYWLIQNSFELILPKGHENGDQRCSWDPSPPQIGNMGLRPPILDSSQVHRQPGAIVSSGVEIVRVSPPTLTDALSLPVIHRVPPPINFAVPPAIPLVLLAQGKRVALLANKVAMDLNASPVPEEDEDIFEGHVVEDYHAPEERVESAVDIARREREERKQRLKRERSDDRPGHLSQSRGYDQFFQTKALKTYDKSRLPPGWLDCPSFGQEVYGMIPSKVPLGESFNDCIAPGKRYSFKQVIHQMRVLGRKLGLVIDLTNTTRYYPVSDLKKEGIKHVKIQCKGRDSVPDNLSVNQFVYEVTQFVSRQKHSKKYILVHCTHGHNRTGYMIIHYLMRTTSMSVSQAIKTFSDARPPGIYKPDYIDALYAFYHEKKPEMENHETDTRLTNDDVLGDEIPSDQQDAFRQFCYQTLKLGVGPRGHTQFPGSHPVSLNRENLQLLRQRYYYATWKADGTRYMMLITMDGCYLIDRNFNFRRVQMRFPCRGSNEGLGEKTHHFTLLDGEMVIDTLPDSHKQERRYLIYDLMAVNQVSVIERPFYERWKMLEKEVIEPRNIERQHIFQSKNPYYRYDLEPFRVRRKDFWLLSTVMKVWEGMKMKMTMFLDYCIVQLHRGWDDPYVPRTHEGLLKWKYAELNSVDFLFEVDGDHQLLFLYERGKKKLMDGNRVAFGDDSDPSEYSGKIIECSWNSDNQEWVFLRIRTDKSTPNEFNTYRKVMRSIKDNITEEDLLNEINEIIRLPMYADRIKADSKATQHANMARRNR</sequence>
<keyword evidence="6" id="KW-0378">Hydrolase</keyword>
<keyword evidence="9" id="KW-0342">GTP-binding</keyword>
<dbReference type="EC" id="2.7.7.50" evidence="1"/>
<evidence type="ECO:0000256" key="7">
    <source>
        <dbReference type="ARBA" id="ARBA00022912"/>
    </source>
</evidence>
<dbReference type="SUPFAM" id="SSF52799">
    <property type="entry name" value="(Phosphotyrosine protein) phosphatases II"/>
    <property type="match status" value="1"/>
</dbReference>
<keyword evidence="4" id="KW-0548">Nucleotidyltransferase</keyword>
<feature type="domain" description="Tyrosine-protein phosphatase" evidence="11">
    <location>
        <begin position="284"/>
        <end position="435"/>
    </location>
</feature>
<reference evidence="13 14" key="1">
    <citation type="journal article" date="2023" name="Plants (Basel)">
        <title>Bridging the Gap: Combining Genomics and Transcriptomics Approaches to Understand Stylosanthes scabra, an Orphan Legume from the Brazilian Caatinga.</title>
        <authorList>
            <person name="Ferreira-Neto J.R.C."/>
            <person name="da Silva M.D."/>
            <person name="Binneck E."/>
            <person name="de Melo N.F."/>
            <person name="da Silva R.H."/>
            <person name="de Melo A.L.T.M."/>
            <person name="Pandolfi V."/>
            <person name="Bustamante F.O."/>
            <person name="Brasileiro-Vidal A.C."/>
            <person name="Benko-Iseppon A.M."/>
        </authorList>
    </citation>
    <scope>NUCLEOTIDE SEQUENCE [LARGE SCALE GENOMIC DNA]</scope>
    <source>
        <tissue evidence="13">Leaves</tissue>
    </source>
</reference>
<dbReference type="SMART" id="SM00195">
    <property type="entry name" value="DSPc"/>
    <property type="match status" value="1"/>
</dbReference>
<evidence type="ECO:0000256" key="9">
    <source>
        <dbReference type="ARBA" id="ARBA00023134"/>
    </source>
</evidence>
<dbReference type="SUPFAM" id="SSF50249">
    <property type="entry name" value="Nucleic acid-binding proteins"/>
    <property type="match status" value="1"/>
</dbReference>
<keyword evidence="14" id="KW-1185">Reference proteome</keyword>
<dbReference type="PROSITE" id="PS50056">
    <property type="entry name" value="TYR_PHOSPHATASE_2"/>
    <property type="match status" value="1"/>
</dbReference>
<dbReference type="InterPro" id="IPR012340">
    <property type="entry name" value="NA-bd_OB-fold"/>
</dbReference>
<keyword evidence="2" id="KW-0507">mRNA processing</keyword>
<keyword evidence="3" id="KW-0808">Transferase</keyword>
<dbReference type="CDD" id="cd07895">
    <property type="entry name" value="Adenylation_mRNA_capping"/>
    <property type="match status" value="1"/>
</dbReference>
<protein>
    <recommendedName>
        <fullName evidence="1">mRNA guanylyltransferase</fullName>
        <ecNumber evidence="1">2.7.7.50</ecNumber>
    </recommendedName>
</protein>
<dbReference type="Pfam" id="PF00782">
    <property type="entry name" value="DSPc"/>
    <property type="match status" value="1"/>
</dbReference>
<dbReference type="CDD" id="cd14502">
    <property type="entry name" value="RNA_5'-triphosphatase"/>
    <property type="match status" value="1"/>
</dbReference>
<evidence type="ECO:0000256" key="2">
    <source>
        <dbReference type="ARBA" id="ARBA00022664"/>
    </source>
</evidence>
<dbReference type="InterPro" id="IPR000387">
    <property type="entry name" value="Tyr_Pase_dom"/>
</dbReference>
<dbReference type="EMBL" id="JASCZI010151038">
    <property type="protein sequence ID" value="MED6167346.1"/>
    <property type="molecule type" value="Genomic_DNA"/>
</dbReference>
<organism evidence="13 14">
    <name type="scientific">Stylosanthes scabra</name>
    <dbReference type="NCBI Taxonomy" id="79078"/>
    <lineage>
        <taxon>Eukaryota</taxon>
        <taxon>Viridiplantae</taxon>
        <taxon>Streptophyta</taxon>
        <taxon>Embryophyta</taxon>
        <taxon>Tracheophyta</taxon>
        <taxon>Spermatophyta</taxon>
        <taxon>Magnoliopsida</taxon>
        <taxon>eudicotyledons</taxon>
        <taxon>Gunneridae</taxon>
        <taxon>Pentapetalae</taxon>
        <taxon>rosids</taxon>
        <taxon>fabids</taxon>
        <taxon>Fabales</taxon>
        <taxon>Fabaceae</taxon>
        <taxon>Papilionoideae</taxon>
        <taxon>50 kb inversion clade</taxon>
        <taxon>dalbergioids sensu lato</taxon>
        <taxon>Dalbergieae</taxon>
        <taxon>Pterocarpus clade</taxon>
        <taxon>Stylosanthes</taxon>
    </lineage>
</organism>
<dbReference type="SUPFAM" id="SSF56091">
    <property type="entry name" value="DNA ligase/mRNA capping enzyme, catalytic domain"/>
    <property type="match status" value="1"/>
</dbReference>
<dbReference type="InterPro" id="IPR000340">
    <property type="entry name" value="Dual-sp_phosphatase_cat-dom"/>
</dbReference>
<evidence type="ECO:0000313" key="14">
    <source>
        <dbReference type="Proteomes" id="UP001341840"/>
    </source>
</evidence>
<dbReference type="InterPro" id="IPR029021">
    <property type="entry name" value="Prot-tyrosine_phosphatase-like"/>
</dbReference>
<evidence type="ECO:0000256" key="8">
    <source>
        <dbReference type="ARBA" id="ARBA00023042"/>
    </source>
</evidence>
<evidence type="ECO:0000259" key="11">
    <source>
        <dbReference type="PROSITE" id="PS50054"/>
    </source>
</evidence>
<dbReference type="Gene3D" id="3.90.190.10">
    <property type="entry name" value="Protein tyrosine phosphatase superfamily"/>
    <property type="match status" value="1"/>
</dbReference>
<feature type="region of interest" description="Disordered" evidence="10">
    <location>
        <begin position="215"/>
        <end position="237"/>
    </location>
</feature>
<feature type="domain" description="Tyrosine specific protein phosphatases" evidence="12">
    <location>
        <begin position="354"/>
        <end position="423"/>
    </location>
</feature>
<feature type="compositionally biased region" description="Basic and acidic residues" evidence="10">
    <location>
        <begin position="215"/>
        <end position="232"/>
    </location>
</feature>
<dbReference type="PROSITE" id="PS50054">
    <property type="entry name" value="TYR_PHOSPHATASE_DUAL"/>
    <property type="match status" value="1"/>
</dbReference>
<comment type="caution">
    <text evidence="13">The sequence shown here is derived from an EMBL/GenBank/DDBJ whole genome shotgun (WGS) entry which is preliminary data.</text>
</comment>
<keyword evidence="7" id="KW-0904">Protein phosphatase</keyword>
<keyword evidence="8" id="KW-0506">mRNA capping</keyword>
<dbReference type="Pfam" id="PF01331">
    <property type="entry name" value="mRNA_cap_enzyme"/>
    <property type="match status" value="1"/>
</dbReference>